<dbReference type="Gramene" id="Al_scaffold_0002_183">
    <property type="protein sequence ID" value="Al_scaffold_0002_183"/>
    <property type="gene ID" value="Al_scaffold_0002_183"/>
</dbReference>
<sequence>MEEVDIDGRSPMLGRVYLSYEVGSFPKNLIPPHIRRDENKEPKYTTQQECVMMRRQVRKSKGFDIDFTQFRSVFNYRPVNFDCKEYSLAPETTRGLLERLSRNSLKNYNKEWFTEYEFLNVVKANSYMCSGIMFFITFEVRDPYDNLAKLFQARVRYYYDVTDDYILCRPKPNQKGQIFYEYHVVLGIGASAISNAVWVVSSELSYLCQFSHVCWGNVSHNISSKGSCFSKLGFATLSSMRATLSFAGQEGSTHEDGVGLSEKIVTKPSYIIRPSHFLLHTPDEPDWVRPKYHTRTKKDEPRYTVDEEIAMMNEQIEASKWFFLLF</sequence>
<dbReference type="PANTHER" id="PTHR31228:SF36">
    <property type="entry name" value="CYSTATIN_MONELLIN SUPERFAMILY PROTEIN"/>
    <property type="match status" value="1"/>
</dbReference>
<dbReference type="Gene3D" id="3.10.450.10">
    <property type="match status" value="1"/>
</dbReference>
<dbReference type="EMBL" id="GL348714">
    <property type="protein sequence ID" value="EFH62682.1"/>
    <property type="molecule type" value="Genomic_DNA"/>
</dbReference>
<dbReference type="InterPro" id="IPR006525">
    <property type="entry name" value="Cystatin-related_pln"/>
</dbReference>
<dbReference type="NCBIfam" id="TIGR01638">
    <property type="entry name" value="Atha_cystat_rel"/>
    <property type="match status" value="1"/>
</dbReference>
<dbReference type="SUPFAM" id="SSF54403">
    <property type="entry name" value="Cystatin/monellin"/>
    <property type="match status" value="1"/>
</dbReference>
<keyword evidence="2" id="KW-1185">Reference proteome</keyword>
<dbReference type="AlphaFoldDB" id="D7KU04"/>
<dbReference type="Proteomes" id="UP000008694">
    <property type="component" value="Unassembled WGS sequence"/>
</dbReference>
<dbReference type="HOGENOM" id="CLU_853508_0_0_1"/>
<dbReference type="eggNOG" id="ENOG502R1RC">
    <property type="taxonomic scope" value="Eukaryota"/>
</dbReference>
<dbReference type="PANTHER" id="PTHR31228">
    <property type="entry name" value="CYSTATIN/MONELLIN SUPERFAMILY PROTEIN"/>
    <property type="match status" value="1"/>
</dbReference>
<dbReference type="InterPro" id="IPR046350">
    <property type="entry name" value="Cystatin_sf"/>
</dbReference>
<evidence type="ECO:0000313" key="2">
    <source>
        <dbReference type="Proteomes" id="UP000008694"/>
    </source>
</evidence>
<gene>
    <name evidence="1" type="ORF">ARALYDRAFT_675033</name>
</gene>
<accession>D7KU04</accession>
<protein>
    <submittedName>
        <fullName evidence="1">Predicted protein</fullName>
    </submittedName>
</protein>
<organism evidence="2">
    <name type="scientific">Arabidopsis lyrata subsp. lyrata</name>
    <name type="common">Lyre-leaved rock-cress</name>
    <dbReference type="NCBI Taxonomy" id="81972"/>
    <lineage>
        <taxon>Eukaryota</taxon>
        <taxon>Viridiplantae</taxon>
        <taxon>Streptophyta</taxon>
        <taxon>Embryophyta</taxon>
        <taxon>Tracheophyta</taxon>
        <taxon>Spermatophyta</taxon>
        <taxon>Magnoliopsida</taxon>
        <taxon>eudicotyledons</taxon>
        <taxon>Gunneridae</taxon>
        <taxon>Pentapetalae</taxon>
        <taxon>rosids</taxon>
        <taxon>malvids</taxon>
        <taxon>Brassicales</taxon>
        <taxon>Brassicaceae</taxon>
        <taxon>Camelineae</taxon>
        <taxon>Arabidopsis</taxon>
    </lineage>
</organism>
<proteinExistence type="predicted"/>
<reference evidence="2" key="1">
    <citation type="journal article" date="2011" name="Nat. Genet.">
        <title>The Arabidopsis lyrata genome sequence and the basis of rapid genome size change.</title>
        <authorList>
            <person name="Hu T.T."/>
            <person name="Pattyn P."/>
            <person name="Bakker E.G."/>
            <person name="Cao J."/>
            <person name="Cheng J.-F."/>
            <person name="Clark R.M."/>
            <person name="Fahlgren N."/>
            <person name="Fawcett J.A."/>
            <person name="Grimwood J."/>
            <person name="Gundlach H."/>
            <person name="Haberer G."/>
            <person name="Hollister J.D."/>
            <person name="Ossowski S."/>
            <person name="Ottilar R.P."/>
            <person name="Salamov A.A."/>
            <person name="Schneeberger K."/>
            <person name="Spannagl M."/>
            <person name="Wang X."/>
            <person name="Yang L."/>
            <person name="Nasrallah M.E."/>
            <person name="Bergelson J."/>
            <person name="Carrington J.C."/>
            <person name="Gaut B.S."/>
            <person name="Schmutz J."/>
            <person name="Mayer K.F.X."/>
            <person name="Van de Peer Y."/>
            <person name="Grigoriev I.V."/>
            <person name="Nordborg M."/>
            <person name="Weigel D."/>
            <person name="Guo Y.-L."/>
        </authorList>
    </citation>
    <scope>NUCLEOTIDE SEQUENCE [LARGE SCALE GENOMIC DNA]</scope>
    <source>
        <strain evidence="2">cv. MN47</strain>
    </source>
</reference>
<evidence type="ECO:0000313" key="1">
    <source>
        <dbReference type="EMBL" id="EFH62682.1"/>
    </source>
</evidence>
<name>D7KU04_ARALL</name>